<evidence type="ECO:0000256" key="4">
    <source>
        <dbReference type="ARBA" id="ARBA00022692"/>
    </source>
</evidence>
<dbReference type="GO" id="GO:0071555">
    <property type="term" value="P:cell wall organization"/>
    <property type="evidence" value="ECO:0007669"/>
    <property type="project" value="UniProtKB-KW"/>
</dbReference>
<reference evidence="11" key="3">
    <citation type="submission" date="2020-12" db="UniProtKB">
        <authorList>
            <consortium name="EnsemblPlants"/>
        </authorList>
    </citation>
    <scope>IDENTIFICATION</scope>
</reference>
<keyword evidence="12" id="KW-1185">Reference proteome</keyword>
<keyword evidence="5" id="KW-1133">Transmembrane helix</keyword>
<sequence>MDNADCTAVAWEQHLRPSRDDPDVFGTQRGHYTEGNELPRLVYVSLEKRLGFKYHKKAGATNALVRVPAVLTKATFILSLDCDHYINNCKALREDMCPLMDPIVGGRGCATFSFLSG</sequence>
<gene>
    <name evidence="10" type="ORF">PHYPA_013690</name>
</gene>
<dbReference type="PaxDb" id="3218-PP1S120_157V6.3"/>
<comment type="subcellular location">
    <subcellularLocation>
        <location evidence="1">Endomembrane system</location>
    </subcellularLocation>
</comment>
<dbReference type="AlphaFoldDB" id="A0A2K1JYG4"/>
<dbReference type="STRING" id="3218.A0A2K1JYG4"/>
<dbReference type="Pfam" id="PF03552">
    <property type="entry name" value="Cellulose_synt"/>
    <property type="match status" value="1"/>
</dbReference>
<evidence type="ECO:0000256" key="1">
    <source>
        <dbReference type="ARBA" id="ARBA00004308"/>
    </source>
</evidence>
<dbReference type="Gramene" id="Pp3c10_10270V3.1">
    <property type="protein sequence ID" value="Pp3c10_10270V3.1"/>
    <property type="gene ID" value="Pp3c10_10270"/>
</dbReference>
<evidence type="ECO:0000256" key="6">
    <source>
        <dbReference type="ARBA" id="ARBA00023136"/>
    </source>
</evidence>
<organism evidence="10">
    <name type="scientific">Physcomitrium patens</name>
    <name type="common">Spreading-leaved earth moss</name>
    <name type="synonym">Physcomitrella patens</name>
    <dbReference type="NCBI Taxonomy" id="3218"/>
    <lineage>
        <taxon>Eukaryota</taxon>
        <taxon>Viridiplantae</taxon>
        <taxon>Streptophyta</taxon>
        <taxon>Embryophyta</taxon>
        <taxon>Bryophyta</taxon>
        <taxon>Bryophytina</taxon>
        <taxon>Bryopsida</taxon>
        <taxon>Funariidae</taxon>
        <taxon>Funariales</taxon>
        <taxon>Funariaceae</taxon>
        <taxon>Physcomitrium</taxon>
    </lineage>
</organism>
<evidence type="ECO:0000313" key="10">
    <source>
        <dbReference type="EMBL" id="PNR46571.1"/>
    </source>
</evidence>
<keyword evidence="7" id="KW-0961">Cell wall biogenesis/degradation</keyword>
<dbReference type="PANTHER" id="PTHR13301">
    <property type="entry name" value="X-BOX TRANSCRIPTION FACTOR-RELATED"/>
    <property type="match status" value="1"/>
</dbReference>
<evidence type="ECO:0000256" key="7">
    <source>
        <dbReference type="ARBA" id="ARBA00023316"/>
    </source>
</evidence>
<feature type="binding site" evidence="9">
    <location>
        <position position="81"/>
    </location>
    <ligand>
        <name>Mn(2+)</name>
        <dbReference type="ChEBI" id="CHEBI:29035"/>
    </ligand>
</feature>
<dbReference type="GO" id="GO:0030244">
    <property type="term" value="P:cellulose biosynthetic process"/>
    <property type="evidence" value="ECO:0007669"/>
    <property type="project" value="InterPro"/>
</dbReference>
<reference evidence="10 12" key="1">
    <citation type="journal article" date="2008" name="Science">
        <title>The Physcomitrella genome reveals evolutionary insights into the conquest of land by plants.</title>
        <authorList>
            <person name="Rensing S."/>
            <person name="Lang D."/>
            <person name="Zimmer A."/>
            <person name="Terry A."/>
            <person name="Salamov A."/>
            <person name="Shapiro H."/>
            <person name="Nishiyama T."/>
            <person name="Perroud P.-F."/>
            <person name="Lindquist E."/>
            <person name="Kamisugi Y."/>
            <person name="Tanahashi T."/>
            <person name="Sakakibara K."/>
            <person name="Fujita T."/>
            <person name="Oishi K."/>
            <person name="Shin-I T."/>
            <person name="Kuroki Y."/>
            <person name="Toyoda A."/>
            <person name="Suzuki Y."/>
            <person name="Hashimoto A."/>
            <person name="Yamaguchi K."/>
            <person name="Sugano A."/>
            <person name="Kohara Y."/>
            <person name="Fujiyama A."/>
            <person name="Anterola A."/>
            <person name="Aoki S."/>
            <person name="Ashton N."/>
            <person name="Barbazuk W.B."/>
            <person name="Barker E."/>
            <person name="Bennetzen J."/>
            <person name="Bezanilla M."/>
            <person name="Blankenship R."/>
            <person name="Cho S.H."/>
            <person name="Dutcher S."/>
            <person name="Estelle M."/>
            <person name="Fawcett J.A."/>
            <person name="Gundlach H."/>
            <person name="Hanada K."/>
            <person name="Heyl A."/>
            <person name="Hicks K.A."/>
            <person name="Hugh J."/>
            <person name="Lohr M."/>
            <person name="Mayer K."/>
            <person name="Melkozernov A."/>
            <person name="Murata T."/>
            <person name="Nelson D."/>
            <person name="Pils B."/>
            <person name="Prigge M."/>
            <person name="Reiss B."/>
            <person name="Renner T."/>
            <person name="Rombauts S."/>
            <person name="Rushton P."/>
            <person name="Sanderfoot A."/>
            <person name="Schween G."/>
            <person name="Shiu S.-H."/>
            <person name="Stueber K."/>
            <person name="Theodoulou F.L."/>
            <person name="Tu H."/>
            <person name="Van de Peer Y."/>
            <person name="Verrier P.J."/>
            <person name="Waters E."/>
            <person name="Wood A."/>
            <person name="Yang L."/>
            <person name="Cove D."/>
            <person name="Cuming A."/>
            <person name="Hasebe M."/>
            <person name="Lucas S."/>
            <person name="Mishler D.B."/>
            <person name="Reski R."/>
            <person name="Grigoriev I."/>
            <person name="Quatrano R.S."/>
            <person name="Boore J.L."/>
        </authorList>
    </citation>
    <scope>NUCLEOTIDE SEQUENCE [LARGE SCALE GENOMIC DNA]</scope>
    <source>
        <strain evidence="11 12">cv. Gransden 2004</strain>
    </source>
</reference>
<dbReference type="GO" id="GO:0016020">
    <property type="term" value="C:membrane"/>
    <property type="evidence" value="ECO:0007669"/>
    <property type="project" value="InterPro"/>
</dbReference>
<dbReference type="Proteomes" id="UP000006727">
    <property type="component" value="Chromosome 10"/>
</dbReference>
<evidence type="ECO:0000256" key="9">
    <source>
        <dbReference type="PIRSR" id="PIRSR605150-3"/>
    </source>
</evidence>
<proteinExistence type="predicted"/>
<evidence type="ECO:0000256" key="5">
    <source>
        <dbReference type="ARBA" id="ARBA00022989"/>
    </source>
</evidence>
<keyword evidence="6" id="KW-0472">Membrane</keyword>
<reference evidence="10 12" key="2">
    <citation type="journal article" date="2018" name="Plant J.">
        <title>The Physcomitrella patens chromosome-scale assembly reveals moss genome structure and evolution.</title>
        <authorList>
            <person name="Lang D."/>
            <person name="Ullrich K.K."/>
            <person name="Murat F."/>
            <person name="Fuchs J."/>
            <person name="Jenkins J."/>
            <person name="Haas F.B."/>
            <person name="Piednoel M."/>
            <person name="Gundlach H."/>
            <person name="Van Bel M."/>
            <person name="Meyberg R."/>
            <person name="Vives C."/>
            <person name="Morata J."/>
            <person name="Symeonidi A."/>
            <person name="Hiss M."/>
            <person name="Muchero W."/>
            <person name="Kamisugi Y."/>
            <person name="Saleh O."/>
            <person name="Blanc G."/>
            <person name="Decker E.L."/>
            <person name="van Gessel N."/>
            <person name="Grimwood J."/>
            <person name="Hayes R.D."/>
            <person name="Graham S.W."/>
            <person name="Gunter L.E."/>
            <person name="McDaniel S.F."/>
            <person name="Hoernstein S.N.W."/>
            <person name="Larsson A."/>
            <person name="Li F.W."/>
            <person name="Perroud P.F."/>
            <person name="Phillips J."/>
            <person name="Ranjan P."/>
            <person name="Rokshar D.S."/>
            <person name="Rothfels C.J."/>
            <person name="Schneider L."/>
            <person name="Shu S."/>
            <person name="Stevenson D.W."/>
            <person name="Thummler F."/>
            <person name="Tillich M."/>
            <person name="Villarreal Aguilar J.C."/>
            <person name="Widiez T."/>
            <person name="Wong G.K."/>
            <person name="Wymore A."/>
            <person name="Zhang Y."/>
            <person name="Zimmer A.D."/>
            <person name="Quatrano R.S."/>
            <person name="Mayer K.F.X."/>
            <person name="Goodstein D."/>
            <person name="Casacuberta J.M."/>
            <person name="Vandepoele K."/>
            <person name="Reski R."/>
            <person name="Cuming A.C."/>
            <person name="Tuskan G.A."/>
            <person name="Maumus F."/>
            <person name="Salse J."/>
            <person name="Schmutz J."/>
            <person name="Rensing S.A."/>
        </authorList>
    </citation>
    <scope>NUCLEOTIDE SEQUENCE [LARGE SCALE GENOMIC DNA]</scope>
    <source>
        <strain evidence="11 12">cv. Gransden 2004</strain>
    </source>
</reference>
<dbReference type="InParanoid" id="A0A2K1JYG4"/>
<dbReference type="GO" id="GO:0012505">
    <property type="term" value="C:endomembrane system"/>
    <property type="evidence" value="ECO:0007669"/>
    <property type="project" value="UniProtKB-SubCell"/>
</dbReference>
<evidence type="ECO:0000313" key="12">
    <source>
        <dbReference type="Proteomes" id="UP000006727"/>
    </source>
</evidence>
<accession>A0A2K1JYG4</accession>
<dbReference type="EnsemblPlants" id="Pp3c10_10270V3.1">
    <property type="protein sequence ID" value="Pp3c10_10270V3.1"/>
    <property type="gene ID" value="Pp3c10_10270"/>
</dbReference>
<evidence type="ECO:0000256" key="2">
    <source>
        <dbReference type="ARBA" id="ARBA00022676"/>
    </source>
</evidence>
<evidence type="ECO:0000313" key="11">
    <source>
        <dbReference type="EnsemblPlants" id="Pp3c10_10270V3.1"/>
    </source>
</evidence>
<keyword evidence="2" id="KW-0328">Glycosyltransferase</keyword>
<keyword evidence="3" id="KW-0808">Transferase</keyword>
<keyword evidence="4" id="KW-0812">Transmembrane</keyword>
<protein>
    <submittedName>
        <fullName evidence="10 11">Uncharacterized protein</fullName>
    </submittedName>
</protein>
<dbReference type="GO" id="GO:0016760">
    <property type="term" value="F:cellulose synthase (UDP-forming) activity"/>
    <property type="evidence" value="ECO:0007669"/>
    <property type="project" value="InterPro"/>
</dbReference>
<feature type="binding site" evidence="9">
    <location>
        <position position="57"/>
    </location>
    <ligand>
        <name>Mn(2+)</name>
        <dbReference type="ChEBI" id="CHEBI:29035"/>
    </ligand>
</feature>
<evidence type="ECO:0000256" key="8">
    <source>
        <dbReference type="PIRSR" id="PIRSR605150-2"/>
    </source>
</evidence>
<dbReference type="EMBL" id="ABEU02000010">
    <property type="protein sequence ID" value="PNR46571.1"/>
    <property type="molecule type" value="Genomic_DNA"/>
</dbReference>
<feature type="binding site" evidence="8">
    <location>
        <position position="56"/>
    </location>
    <ligand>
        <name>UDP-alpha-D-glucose</name>
        <dbReference type="ChEBI" id="CHEBI:58885"/>
    </ligand>
</feature>
<dbReference type="InterPro" id="IPR005150">
    <property type="entry name" value="Cellulose_synth"/>
</dbReference>
<evidence type="ECO:0000256" key="3">
    <source>
        <dbReference type="ARBA" id="ARBA00022679"/>
    </source>
</evidence>
<name>A0A2K1JYG4_PHYPA</name>